<dbReference type="RefSeq" id="WP_013819822.1">
    <property type="nucleotide sequence ID" value="NC_015572.1"/>
</dbReference>
<feature type="transmembrane region" description="Helical" evidence="1">
    <location>
        <begin position="255"/>
        <end position="274"/>
    </location>
</feature>
<dbReference type="OrthoDB" id="345222at2"/>
<sequence>MEINYQLQGPDLENLRRHLLLGLRRQRGGMIRRLGVWVFIGFAVNFAMRSYRQEDWNVYHYFMWLLPLTLFFIALIWLPIWQRSQYGQRWLEQYAGNYLLNLTPAGISYRAPDGRISFYAWPEIMGFEAADTELYLYLRRDIAIPIPRPALGDATDVDNFIRKVRDYWSAHPDNAGKTLPAMAPTPHVIQLAALAGNLLQATRLAFFINYEPRAFRVSLGIFLQLLLLNLLSIGIVDYVDAMPAPEFNIYGLNKFGITTLLMLGGVAIIGNLTLQRENMLRLLVIISASQIVIHTIYFSSWLAAERWWPDLPQVLLGLYVAAVVWTLAVVFGILRRLYPQPAPSLLFLLSIYAFFTLSLNGLLPSYRLYYPAETEDDSSEYEAANRLDVEDVFYRQTELLNEELAALHDQRQGKTDLYFVGFAGQADERVFFNDVSLARNVLDRRFNTAGRSLVLVNNADTVYNAPLANRHNLEAVLQGIARRMDKEEDVLFLYLSSHGAQDHKLSVSFWPLRLNDLKAEDLKTLLDNAGIRNRVIVVSACYSGGFLDVLKDDNTLILTASSRDHVSYGCGDFTQYTYFGESYFAKALAKNASFISAFEEARRLIEEREQNEALDSSGPQIDVGRNIAGILENLEVDTAEPGQSLAADLSFDQRVRQGRRFEQDATARDYEKKHVLPAMSAALSKSLTDCLSQHDANNENFTLVADILPDGGIENIDYQPATNTAACFGKALGGLSLPPLPDELSSLPVIYEMVFAD</sequence>
<dbReference type="InterPro" id="IPR001096">
    <property type="entry name" value="Peptidase_C13"/>
</dbReference>
<reference evidence="3" key="3">
    <citation type="submission" date="2011-05" db="EMBL/GenBank/DDBJ databases">
        <title>Complete sequence of Methylomonas methanica MC09.</title>
        <authorList>
            <consortium name="US DOE Joint Genome Institute"/>
            <person name="Lucas S."/>
            <person name="Han J."/>
            <person name="Lapidus A."/>
            <person name="Cheng J.-F."/>
            <person name="Goodwin L."/>
            <person name="Pitluck S."/>
            <person name="Peters L."/>
            <person name="Mikhailova N."/>
            <person name="Teshima H."/>
            <person name="Han C."/>
            <person name="Tapia R."/>
            <person name="Land M."/>
            <person name="Hauser L."/>
            <person name="Kyrpides N."/>
            <person name="Ivanova N."/>
            <person name="Pagani I."/>
            <person name="Stein L."/>
            <person name="Woyke T."/>
        </authorList>
    </citation>
    <scope>NUCLEOTIDE SEQUENCE [LARGE SCALE GENOMIC DNA]</scope>
    <source>
        <strain evidence="3">MC09</strain>
    </source>
</reference>
<dbReference type="STRING" id="857087.Metme_3221"/>
<dbReference type="AlphaFoldDB" id="G0A4K4"/>
<dbReference type="GO" id="GO:0008233">
    <property type="term" value="F:peptidase activity"/>
    <property type="evidence" value="ECO:0007669"/>
    <property type="project" value="InterPro"/>
</dbReference>
<gene>
    <name evidence="2" type="ordered locus">Metme_3221</name>
</gene>
<dbReference type="GO" id="GO:0006508">
    <property type="term" value="P:proteolysis"/>
    <property type="evidence" value="ECO:0007669"/>
    <property type="project" value="InterPro"/>
</dbReference>
<dbReference type="KEGG" id="mmt:Metme_3221"/>
<dbReference type="InterPro" id="IPR029030">
    <property type="entry name" value="Caspase-like_dom_sf"/>
</dbReference>
<feature type="transmembrane region" description="Helical" evidence="1">
    <location>
        <begin position="345"/>
        <end position="363"/>
    </location>
</feature>
<feature type="transmembrane region" description="Helical" evidence="1">
    <location>
        <begin position="281"/>
        <end position="302"/>
    </location>
</feature>
<accession>G0A4K4</accession>
<keyword evidence="1" id="KW-1133">Transmembrane helix</keyword>
<keyword evidence="1" id="KW-0472">Membrane</keyword>
<evidence type="ECO:0000313" key="2">
    <source>
        <dbReference type="EMBL" id="AEG01595.1"/>
    </source>
</evidence>
<dbReference type="Pfam" id="PF01650">
    <property type="entry name" value="Peptidase_C13"/>
    <property type="match status" value="1"/>
</dbReference>
<feature type="transmembrane region" description="Helical" evidence="1">
    <location>
        <begin position="214"/>
        <end position="235"/>
    </location>
</feature>
<evidence type="ECO:0000313" key="3">
    <source>
        <dbReference type="Proteomes" id="UP000008888"/>
    </source>
</evidence>
<dbReference type="EMBL" id="CP002738">
    <property type="protein sequence ID" value="AEG01595.1"/>
    <property type="molecule type" value="Genomic_DNA"/>
</dbReference>
<dbReference type="Proteomes" id="UP000008888">
    <property type="component" value="Chromosome"/>
</dbReference>
<evidence type="ECO:0000256" key="1">
    <source>
        <dbReference type="SAM" id="Phobius"/>
    </source>
</evidence>
<name>G0A4K4_METMM</name>
<keyword evidence="3" id="KW-1185">Reference proteome</keyword>
<reference key="2">
    <citation type="submission" date="2011-05" db="EMBL/GenBank/DDBJ databases">
        <title>Complete genome sequence of the aerobic marine methanotroph Methylomonas methanica MC09.</title>
        <authorList>
            <person name="Boden R."/>
            <person name="Cunliffe M."/>
            <person name="Scanlan J."/>
            <person name="Moussard H."/>
            <person name="Kits K.D."/>
            <person name="Klotz M."/>
            <person name="Jetten M."/>
            <person name="Vuilleumier S."/>
            <person name="Han J."/>
            <person name="Peters L."/>
            <person name="Mikhailova N."/>
            <person name="Teshima H."/>
            <person name="Tapia R."/>
            <person name="Kyrpides N."/>
            <person name="Ivanova N."/>
            <person name="Pagani I."/>
            <person name="Cheng J.-F."/>
            <person name="Goodwin L."/>
            <person name="Han C."/>
            <person name="Hauser L."/>
            <person name="Land M."/>
            <person name="Lapidus A."/>
            <person name="Lucas S."/>
            <person name="Pitluck S."/>
            <person name="Woyke T."/>
            <person name="Stein L.Y."/>
            <person name="Murrell C."/>
        </authorList>
    </citation>
    <scope>NUCLEOTIDE SEQUENCE</scope>
    <source>
        <strain>MC09</strain>
    </source>
</reference>
<feature type="transmembrane region" description="Helical" evidence="1">
    <location>
        <begin position="34"/>
        <end position="52"/>
    </location>
</feature>
<dbReference type="HOGENOM" id="CLU_367929_0_0_6"/>
<dbReference type="Gene3D" id="3.40.50.1460">
    <property type="match status" value="1"/>
</dbReference>
<dbReference type="eggNOG" id="COG4249">
    <property type="taxonomic scope" value="Bacteria"/>
</dbReference>
<keyword evidence="1" id="KW-0812">Transmembrane</keyword>
<proteinExistence type="predicted"/>
<feature type="transmembrane region" description="Helical" evidence="1">
    <location>
        <begin position="314"/>
        <end position="333"/>
    </location>
</feature>
<reference evidence="2 3" key="1">
    <citation type="journal article" date="2011" name="J. Bacteriol.">
        <title>Complete Genome Sequence of the Aerobic Marine Methanotroph Methylomonas methanica MC09.</title>
        <authorList>
            <person name="Boden R."/>
            <person name="Cunliffe M."/>
            <person name="Scanlan J."/>
            <person name="Moussard H."/>
            <person name="Kits K.D."/>
            <person name="Klotz M.G."/>
            <person name="Jetten M.S."/>
            <person name="Vuilleumier S."/>
            <person name="Han J."/>
            <person name="Peters L."/>
            <person name="Mikhailova N."/>
            <person name="Teshima H."/>
            <person name="Tapia R."/>
            <person name="Kyrpides N."/>
            <person name="Ivanova N."/>
            <person name="Pagani I."/>
            <person name="Cheng J.F."/>
            <person name="Goodwin L."/>
            <person name="Han C."/>
            <person name="Hauser L."/>
            <person name="Land M.L."/>
            <person name="Lapidus A."/>
            <person name="Lucas S."/>
            <person name="Pitluck S."/>
            <person name="Woyke T."/>
            <person name="Stein L."/>
            <person name="Murrell J.C."/>
        </authorList>
    </citation>
    <scope>NUCLEOTIDE SEQUENCE [LARGE SCALE GENOMIC DNA]</scope>
    <source>
        <strain evidence="2 3">MC09</strain>
    </source>
</reference>
<dbReference type="SUPFAM" id="SSF52129">
    <property type="entry name" value="Caspase-like"/>
    <property type="match status" value="1"/>
</dbReference>
<organism evidence="2 3">
    <name type="scientific">Methylomonas methanica (strain DSM 25384 / MC09)</name>
    <dbReference type="NCBI Taxonomy" id="857087"/>
    <lineage>
        <taxon>Bacteria</taxon>
        <taxon>Pseudomonadati</taxon>
        <taxon>Pseudomonadota</taxon>
        <taxon>Gammaproteobacteria</taxon>
        <taxon>Methylococcales</taxon>
        <taxon>Methylococcaceae</taxon>
        <taxon>Methylomonas</taxon>
    </lineage>
</organism>
<feature type="transmembrane region" description="Helical" evidence="1">
    <location>
        <begin position="58"/>
        <end position="80"/>
    </location>
</feature>
<protein>
    <submittedName>
        <fullName evidence="2">Peptidase C13, legumain asparaginyl peptidase</fullName>
    </submittedName>
</protein>